<reference evidence="2 3" key="1">
    <citation type="submission" date="2019-09" db="EMBL/GenBank/DDBJ databases">
        <title>Isolation and complete genome sequencing of Methylocystis species.</title>
        <authorList>
            <person name="Rumah B.L."/>
            <person name="Stead C.E."/>
            <person name="Stevens B.C."/>
            <person name="Minton N.P."/>
            <person name="Grosse-Honebrink A."/>
            <person name="Zhang Y."/>
        </authorList>
    </citation>
    <scope>NUCLEOTIDE SEQUENCE [LARGE SCALE GENOMIC DNA]</scope>
    <source>
        <strain evidence="2 3">BRCS2</strain>
    </source>
</reference>
<keyword evidence="3" id="KW-1185">Reference proteome</keyword>
<sequence>MEKRLQGFAPARAARLCAALLAGLPLAACVPPPLTPSYAPFECGLIETTAVLPEFPTYSGYRWIACRVVAGPAVKIESVSVNNGKCATFEHWYVGRVFAAGDVVNIPYACMSPVSVAIGANGVISKMRLKSARG</sequence>
<dbReference type="Proteomes" id="UP000422569">
    <property type="component" value="Chromosome"/>
</dbReference>
<dbReference type="AlphaFoldDB" id="A0A6B8M7E4"/>
<dbReference type="RefSeq" id="WP_016918181.1">
    <property type="nucleotide sequence ID" value="NZ_CP044331.1"/>
</dbReference>
<evidence type="ECO:0000256" key="1">
    <source>
        <dbReference type="SAM" id="SignalP"/>
    </source>
</evidence>
<organism evidence="2 3">
    <name type="scientific">Methylocystis parvus</name>
    <dbReference type="NCBI Taxonomy" id="134"/>
    <lineage>
        <taxon>Bacteria</taxon>
        <taxon>Pseudomonadati</taxon>
        <taxon>Pseudomonadota</taxon>
        <taxon>Alphaproteobacteria</taxon>
        <taxon>Hyphomicrobiales</taxon>
        <taxon>Methylocystaceae</taxon>
        <taxon>Methylocystis</taxon>
    </lineage>
</organism>
<evidence type="ECO:0000313" key="3">
    <source>
        <dbReference type="Proteomes" id="UP000422569"/>
    </source>
</evidence>
<keyword evidence="1" id="KW-0732">Signal</keyword>
<feature type="signal peptide" evidence="1">
    <location>
        <begin position="1"/>
        <end position="27"/>
    </location>
</feature>
<proteinExistence type="predicted"/>
<feature type="chain" id="PRO_5025545175" description="Lipoprotein" evidence="1">
    <location>
        <begin position="28"/>
        <end position="134"/>
    </location>
</feature>
<dbReference type="KEGG" id="mpar:F7D14_13580"/>
<evidence type="ECO:0000313" key="2">
    <source>
        <dbReference type="EMBL" id="QGM98406.1"/>
    </source>
</evidence>
<name>A0A6B8M7E4_9HYPH</name>
<evidence type="ECO:0008006" key="4">
    <source>
        <dbReference type="Google" id="ProtNLM"/>
    </source>
</evidence>
<gene>
    <name evidence="2" type="ORF">F7D14_13580</name>
</gene>
<protein>
    <recommendedName>
        <fullName evidence="4">Lipoprotein</fullName>
    </recommendedName>
</protein>
<accession>A0A6B8M7E4</accession>
<dbReference type="EMBL" id="CP044331">
    <property type="protein sequence ID" value="QGM98406.1"/>
    <property type="molecule type" value="Genomic_DNA"/>
</dbReference>